<dbReference type="EMBL" id="OU015566">
    <property type="protein sequence ID" value="CAG5102939.1"/>
    <property type="molecule type" value="Genomic_DNA"/>
</dbReference>
<keyword evidence="2" id="KW-0472">Membrane</keyword>
<evidence type="ECO:0000256" key="1">
    <source>
        <dbReference type="SAM" id="MobiDB-lite"/>
    </source>
</evidence>
<protein>
    <submittedName>
        <fullName evidence="3">Oidioi.mRNA.OKI2018_I69.chr1.g538.t1.cds</fullName>
    </submittedName>
</protein>
<sequence>MSEVNDNISLSTNTESTMQEKTTELEESNLQELKIGGGIALGIILLTAIIVPCVLLLPKEQKTSSTTTTSTSTTTTTTTTTTKTQIATFPEISTSTFSSVPTEDASTTLAFETTTVKTTTLPLVTDDYICEIIGEALDINICLVHCDSPMKKCTRNDPDCYQFGENCYTPLEADWSFCAKENEWKTCSEESISGESVDEICAEDPTCKTEPSVL</sequence>
<evidence type="ECO:0000313" key="3">
    <source>
        <dbReference type="EMBL" id="CAG5102939.1"/>
    </source>
</evidence>
<proteinExistence type="predicted"/>
<evidence type="ECO:0000256" key="2">
    <source>
        <dbReference type="SAM" id="Phobius"/>
    </source>
</evidence>
<name>A0ABN7SK55_OIKDI</name>
<accession>A0ABN7SK55</accession>
<evidence type="ECO:0000313" key="4">
    <source>
        <dbReference type="Proteomes" id="UP001158576"/>
    </source>
</evidence>
<feature type="region of interest" description="Disordered" evidence="1">
    <location>
        <begin position="1"/>
        <end position="24"/>
    </location>
</feature>
<reference evidence="3 4" key="1">
    <citation type="submission" date="2021-04" db="EMBL/GenBank/DDBJ databases">
        <authorList>
            <person name="Bliznina A."/>
        </authorList>
    </citation>
    <scope>NUCLEOTIDE SEQUENCE [LARGE SCALE GENOMIC DNA]</scope>
</reference>
<keyword evidence="4" id="KW-1185">Reference proteome</keyword>
<organism evidence="3 4">
    <name type="scientific">Oikopleura dioica</name>
    <name type="common">Tunicate</name>
    <dbReference type="NCBI Taxonomy" id="34765"/>
    <lineage>
        <taxon>Eukaryota</taxon>
        <taxon>Metazoa</taxon>
        <taxon>Chordata</taxon>
        <taxon>Tunicata</taxon>
        <taxon>Appendicularia</taxon>
        <taxon>Copelata</taxon>
        <taxon>Oikopleuridae</taxon>
        <taxon>Oikopleura</taxon>
    </lineage>
</organism>
<feature type="transmembrane region" description="Helical" evidence="2">
    <location>
        <begin position="35"/>
        <end position="57"/>
    </location>
</feature>
<keyword evidence="2" id="KW-1133">Transmembrane helix</keyword>
<dbReference type="Proteomes" id="UP001158576">
    <property type="component" value="Chromosome 1"/>
</dbReference>
<feature type="compositionally biased region" description="Polar residues" evidence="1">
    <location>
        <begin position="1"/>
        <end position="20"/>
    </location>
</feature>
<keyword evidence="2" id="KW-0812">Transmembrane</keyword>
<gene>
    <name evidence="3" type="ORF">OKIOD_LOCUS9303</name>
</gene>